<dbReference type="EMBL" id="VSRR010047034">
    <property type="protein sequence ID" value="MPC77891.1"/>
    <property type="molecule type" value="Genomic_DNA"/>
</dbReference>
<protein>
    <submittedName>
        <fullName evidence="1">Uncharacterized protein</fullName>
    </submittedName>
</protein>
<sequence>MGGEKQGGGWMHSSPCQCLRALQRLVSHTELQWRLTLAHHIFSFWSPSRAVSTGNPHRAAVKPVTTGMVQAHLGVCTCAPSTSVHAALSSALGWVANTCGSACRAPLHCSGSCVRLNGRRS</sequence>
<name>A0A5B7HXR9_PORTR</name>
<keyword evidence="2" id="KW-1185">Reference proteome</keyword>
<dbReference type="Proteomes" id="UP000324222">
    <property type="component" value="Unassembled WGS sequence"/>
</dbReference>
<dbReference type="AlphaFoldDB" id="A0A5B7HXR9"/>
<accession>A0A5B7HXR9</accession>
<organism evidence="1 2">
    <name type="scientific">Portunus trituberculatus</name>
    <name type="common">Swimming crab</name>
    <name type="synonym">Neptunus trituberculatus</name>
    <dbReference type="NCBI Taxonomy" id="210409"/>
    <lineage>
        <taxon>Eukaryota</taxon>
        <taxon>Metazoa</taxon>
        <taxon>Ecdysozoa</taxon>
        <taxon>Arthropoda</taxon>
        <taxon>Crustacea</taxon>
        <taxon>Multicrustacea</taxon>
        <taxon>Malacostraca</taxon>
        <taxon>Eumalacostraca</taxon>
        <taxon>Eucarida</taxon>
        <taxon>Decapoda</taxon>
        <taxon>Pleocyemata</taxon>
        <taxon>Brachyura</taxon>
        <taxon>Eubrachyura</taxon>
        <taxon>Portunoidea</taxon>
        <taxon>Portunidae</taxon>
        <taxon>Portuninae</taxon>
        <taxon>Portunus</taxon>
    </lineage>
</organism>
<comment type="caution">
    <text evidence="1">The sequence shown here is derived from an EMBL/GenBank/DDBJ whole genome shotgun (WGS) entry which is preliminary data.</text>
</comment>
<proteinExistence type="predicted"/>
<gene>
    <name evidence="1" type="ORF">E2C01_072360</name>
</gene>
<evidence type="ECO:0000313" key="1">
    <source>
        <dbReference type="EMBL" id="MPC77891.1"/>
    </source>
</evidence>
<reference evidence="1 2" key="1">
    <citation type="submission" date="2019-05" db="EMBL/GenBank/DDBJ databases">
        <title>Another draft genome of Portunus trituberculatus and its Hox gene families provides insights of decapod evolution.</title>
        <authorList>
            <person name="Jeong J.-H."/>
            <person name="Song I."/>
            <person name="Kim S."/>
            <person name="Choi T."/>
            <person name="Kim D."/>
            <person name="Ryu S."/>
            <person name="Kim W."/>
        </authorList>
    </citation>
    <scope>NUCLEOTIDE SEQUENCE [LARGE SCALE GENOMIC DNA]</scope>
    <source>
        <tissue evidence="1">Muscle</tissue>
    </source>
</reference>
<evidence type="ECO:0000313" key="2">
    <source>
        <dbReference type="Proteomes" id="UP000324222"/>
    </source>
</evidence>